<dbReference type="GO" id="GO:0003700">
    <property type="term" value="F:DNA-binding transcription factor activity"/>
    <property type="evidence" value="ECO:0007669"/>
    <property type="project" value="InterPro"/>
</dbReference>
<dbReference type="FunFam" id="1.10.10.10:FF:000001">
    <property type="entry name" value="LysR family transcriptional regulator"/>
    <property type="match status" value="1"/>
</dbReference>
<dbReference type="Gene3D" id="1.10.10.10">
    <property type="entry name" value="Winged helix-like DNA-binding domain superfamily/Winged helix DNA-binding domain"/>
    <property type="match status" value="1"/>
</dbReference>
<evidence type="ECO:0000256" key="4">
    <source>
        <dbReference type="ARBA" id="ARBA00023163"/>
    </source>
</evidence>
<feature type="domain" description="HTH lysR-type" evidence="5">
    <location>
        <begin position="1"/>
        <end position="58"/>
    </location>
</feature>
<evidence type="ECO:0000313" key="7">
    <source>
        <dbReference type="Proteomes" id="UP000199041"/>
    </source>
</evidence>
<sequence length="291" mass="33011">MELRHLRYFIVLSEELHFGRAAARLFMSQPPLSRQIKELELELGVTLFLRDNKRVQLTEAGKYFASEVNYLLKRLEQAKTQLKKIDLSLAGEIKIGYISSIDKKKLAILIRKLHETHPYLQTKLFELSTEKQIQALLAGRLDLGIIRGPNLAASITSDNLYKDGFCLVLPADMHLPEDFATLGKIPFISYPASHVPVYHHQMLAYAARLGFTPGINYECNNMAAILELVGLGEGISIVPADLMTQYHQLNIQFYKDSVFDIKTEVLLAYPSELAHPGLSTTRQLIFELFKH</sequence>
<name>A0A1H3WLJ5_9BACT</name>
<reference evidence="6 7" key="1">
    <citation type="submission" date="2016-10" db="EMBL/GenBank/DDBJ databases">
        <authorList>
            <person name="de Groot N.N."/>
        </authorList>
    </citation>
    <scope>NUCLEOTIDE SEQUENCE [LARGE SCALE GENOMIC DNA]</scope>
    <source>
        <strain evidence="6 7">Vu-144</strain>
    </source>
</reference>
<dbReference type="PROSITE" id="PS50931">
    <property type="entry name" value="HTH_LYSR"/>
    <property type="match status" value="1"/>
</dbReference>
<dbReference type="InterPro" id="IPR005119">
    <property type="entry name" value="LysR_subst-bd"/>
</dbReference>
<dbReference type="GO" id="GO:0032993">
    <property type="term" value="C:protein-DNA complex"/>
    <property type="evidence" value="ECO:0007669"/>
    <property type="project" value="TreeGrafter"/>
</dbReference>
<accession>A0A1H3WLJ5</accession>
<dbReference type="InterPro" id="IPR036390">
    <property type="entry name" value="WH_DNA-bd_sf"/>
</dbReference>
<evidence type="ECO:0000313" key="6">
    <source>
        <dbReference type="EMBL" id="SDZ87989.1"/>
    </source>
</evidence>
<dbReference type="AlphaFoldDB" id="A0A1H3WLJ5"/>
<dbReference type="GO" id="GO:0003677">
    <property type="term" value="F:DNA binding"/>
    <property type="evidence" value="ECO:0007669"/>
    <property type="project" value="UniProtKB-KW"/>
</dbReference>
<gene>
    <name evidence="6" type="ORF">SAMN05192529_103128</name>
</gene>
<keyword evidence="7" id="KW-1185">Reference proteome</keyword>
<proteinExistence type="inferred from homology"/>
<keyword evidence="4" id="KW-0804">Transcription</keyword>
<keyword evidence="3 6" id="KW-0238">DNA-binding</keyword>
<dbReference type="CDD" id="cd08414">
    <property type="entry name" value="PBP2_LTTR_aromatics_like"/>
    <property type="match status" value="1"/>
</dbReference>
<dbReference type="PANTHER" id="PTHR30346">
    <property type="entry name" value="TRANSCRIPTIONAL DUAL REGULATOR HCAR-RELATED"/>
    <property type="match status" value="1"/>
</dbReference>
<dbReference type="InterPro" id="IPR000847">
    <property type="entry name" value="LysR_HTH_N"/>
</dbReference>
<evidence type="ECO:0000256" key="1">
    <source>
        <dbReference type="ARBA" id="ARBA00009437"/>
    </source>
</evidence>
<dbReference type="PRINTS" id="PR00039">
    <property type="entry name" value="HTHLYSR"/>
</dbReference>
<dbReference type="Pfam" id="PF00126">
    <property type="entry name" value="HTH_1"/>
    <property type="match status" value="1"/>
</dbReference>
<organism evidence="6 7">
    <name type="scientific">Arachidicoccus rhizosphaerae</name>
    <dbReference type="NCBI Taxonomy" id="551991"/>
    <lineage>
        <taxon>Bacteria</taxon>
        <taxon>Pseudomonadati</taxon>
        <taxon>Bacteroidota</taxon>
        <taxon>Chitinophagia</taxon>
        <taxon>Chitinophagales</taxon>
        <taxon>Chitinophagaceae</taxon>
        <taxon>Arachidicoccus</taxon>
    </lineage>
</organism>
<dbReference type="Gene3D" id="3.40.190.10">
    <property type="entry name" value="Periplasmic binding protein-like II"/>
    <property type="match status" value="2"/>
</dbReference>
<dbReference type="SUPFAM" id="SSF53850">
    <property type="entry name" value="Periplasmic binding protein-like II"/>
    <property type="match status" value="1"/>
</dbReference>
<dbReference type="InterPro" id="IPR036388">
    <property type="entry name" value="WH-like_DNA-bd_sf"/>
</dbReference>
<evidence type="ECO:0000259" key="5">
    <source>
        <dbReference type="PROSITE" id="PS50931"/>
    </source>
</evidence>
<evidence type="ECO:0000256" key="3">
    <source>
        <dbReference type="ARBA" id="ARBA00023125"/>
    </source>
</evidence>
<comment type="similarity">
    <text evidence="1">Belongs to the LysR transcriptional regulatory family.</text>
</comment>
<dbReference type="RefSeq" id="WP_091393979.1">
    <property type="nucleotide sequence ID" value="NZ_FNQY01000003.1"/>
</dbReference>
<dbReference type="STRING" id="551991.SAMN05192529_103128"/>
<evidence type="ECO:0000256" key="2">
    <source>
        <dbReference type="ARBA" id="ARBA00023015"/>
    </source>
</evidence>
<dbReference type="EMBL" id="FNQY01000003">
    <property type="protein sequence ID" value="SDZ87989.1"/>
    <property type="molecule type" value="Genomic_DNA"/>
</dbReference>
<dbReference type="Proteomes" id="UP000199041">
    <property type="component" value="Unassembled WGS sequence"/>
</dbReference>
<dbReference type="OrthoDB" id="9803735at2"/>
<dbReference type="SUPFAM" id="SSF46785">
    <property type="entry name" value="Winged helix' DNA-binding domain"/>
    <property type="match status" value="1"/>
</dbReference>
<dbReference type="PANTHER" id="PTHR30346:SF28">
    <property type="entry name" value="HTH-TYPE TRANSCRIPTIONAL REGULATOR CYNR"/>
    <property type="match status" value="1"/>
</dbReference>
<dbReference type="Pfam" id="PF03466">
    <property type="entry name" value="LysR_substrate"/>
    <property type="match status" value="1"/>
</dbReference>
<protein>
    <submittedName>
        <fullName evidence="6">DNA-binding transcriptional regulator, LysR family</fullName>
    </submittedName>
</protein>
<keyword evidence="2" id="KW-0805">Transcription regulation</keyword>